<feature type="domain" description="Ig-like" evidence="1">
    <location>
        <begin position="137"/>
        <end position="230"/>
    </location>
</feature>
<dbReference type="HOGENOM" id="CLU_077975_1_0_1"/>
<dbReference type="SUPFAM" id="SSF48726">
    <property type="entry name" value="Immunoglobulin"/>
    <property type="match status" value="2"/>
</dbReference>
<dbReference type="FunFam" id="2.60.40.10:FF:001495">
    <property type="entry name" value="Si:dkey-234i14.13"/>
    <property type="match status" value="1"/>
</dbReference>
<dbReference type="GeneTree" id="ENSGT01150000286991"/>
<dbReference type="GO" id="GO:0006955">
    <property type="term" value="P:immune response"/>
    <property type="evidence" value="ECO:0000318"/>
    <property type="project" value="GO_Central"/>
</dbReference>
<dbReference type="InParanoid" id="W5LVG1"/>
<dbReference type="FunFam" id="2.60.40.10:FF:003345">
    <property type="entry name" value="Uncharacterized protein"/>
    <property type="match status" value="1"/>
</dbReference>
<dbReference type="InterPro" id="IPR050150">
    <property type="entry name" value="IgV_Light_Chain"/>
</dbReference>
<sequence length="230" mass="24772">QITVTQTPAVTSVLPAQTVTVSCKTSSSLGTCSYTGLCGHCLAWYQQKTGEAPKLLIYYATARQTGIPERFSGSGSGTDFTLTITRVQAEDAGDYYYSCHHVLRSLLVLKQHSWGLLFTLIQHRGIAMSPEKNNGLPFQSPVDSQVTVTQSPSVRSVLQRQTVTVSCKTSSAVYSNSYDQISEGAPRLLIYLLNKLNPGTPSCFSGSGSGTDFTLTIIGVQADDAGDYYC</sequence>
<organism evidence="2 3">
    <name type="scientific">Lepisosteus oculatus</name>
    <name type="common">Spotted gar</name>
    <dbReference type="NCBI Taxonomy" id="7918"/>
    <lineage>
        <taxon>Eukaryota</taxon>
        <taxon>Metazoa</taxon>
        <taxon>Chordata</taxon>
        <taxon>Craniata</taxon>
        <taxon>Vertebrata</taxon>
        <taxon>Euteleostomi</taxon>
        <taxon>Actinopterygii</taxon>
        <taxon>Neopterygii</taxon>
        <taxon>Holostei</taxon>
        <taxon>Semionotiformes</taxon>
        <taxon>Lepisosteidae</taxon>
        <taxon>Lepisosteus</taxon>
    </lineage>
</organism>
<accession>W5LVG1</accession>
<evidence type="ECO:0000313" key="2">
    <source>
        <dbReference type="Ensembl" id="ENSLOCP00000000118.1"/>
    </source>
</evidence>
<dbReference type="InterPro" id="IPR007110">
    <property type="entry name" value="Ig-like_dom"/>
</dbReference>
<protein>
    <recommendedName>
        <fullName evidence="1">Ig-like domain-containing protein</fullName>
    </recommendedName>
</protein>
<dbReference type="Gene3D" id="2.60.40.10">
    <property type="entry name" value="Immunoglobulins"/>
    <property type="match status" value="2"/>
</dbReference>
<dbReference type="GO" id="GO:0019814">
    <property type="term" value="C:immunoglobulin complex"/>
    <property type="evidence" value="ECO:0000318"/>
    <property type="project" value="GO_Central"/>
</dbReference>
<dbReference type="InterPro" id="IPR013783">
    <property type="entry name" value="Ig-like_fold"/>
</dbReference>
<dbReference type="eggNOG" id="ENOG502S3KF">
    <property type="taxonomic scope" value="Eukaryota"/>
</dbReference>
<dbReference type="InterPro" id="IPR036179">
    <property type="entry name" value="Ig-like_dom_sf"/>
</dbReference>
<dbReference type="PROSITE" id="PS50835">
    <property type="entry name" value="IG_LIKE"/>
    <property type="match status" value="1"/>
</dbReference>
<keyword evidence="3" id="KW-1185">Reference proteome</keyword>
<dbReference type="Proteomes" id="UP000018468">
    <property type="component" value="Unassembled WGS sequence"/>
</dbReference>
<dbReference type="AlphaFoldDB" id="W5LVG1"/>
<dbReference type="Pfam" id="PF07686">
    <property type="entry name" value="V-set"/>
    <property type="match status" value="2"/>
</dbReference>
<dbReference type="PANTHER" id="PTHR23267">
    <property type="entry name" value="IMMUNOGLOBULIN LIGHT CHAIN"/>
    <property type="match status" value="1"/>
</dbReference>
<reference evidence="2" key="2">
    <citation type="submission" date="2025-08" db="UniProtKB">
        <authorList>
            <consortium name="Ensembl"/>
        </authorList>
    </citation>
    <scope>IDENTIFICATION</scope>
</reference>
<dbReference type="Bgee" id="ENSLOCG00000000109">
    <property type="expression patterns" value="Expressed in bone element and 5 other cell types or tissues"/>
</dbReference>
<dbReference type="InterPro" id="IPR013106">
    <property type="entry name" value="Ig_V-set"/>
</dbReference>
<dbReference type="Ensembl" id="ENSLOCT00000000118.1">
    <property type="protein sequence ID" value="ENSLOCP00000000118.1"/>
    <property type="gene ID" value="ENSLOCG00000000109.1"/>
</dbReference>
<reference evidence="3" key="1">
    <citation type="submission" date="2011-12" db="EMBL/GenBank/DDBJ databases">
        <title>The Draft Genome of Lepisosteus oculatus.</title>
        <authorList>
            <consortium name="The Broad Institute Genome Assembly &amp; Analysis Group"/>
            <consortium name="Computational R&amp;D Group"/>
            <consortium name="and Sequencing Platform"/>
            <person name="Di Palma F."/>
            <person name="Alfoldi J."/>
            <person name="Johnson J."/>
            <person name="Berlin A."/>
            <person name="Gnerre S."/>
            <person name="Jaffe D."/>
            <person name="MacCallum I."/>
            <person name="Young S."/>
            <person name="Walker B.J."/>
            <person name="Lander E.S."/>
            <person name="Lindblad-Toh K."/>
        </authorList>
    </citation>
    <scope>NUCLEOTIDE SEQUENCE [LARGE SCALE GENOMIC DNA]</scope>
</reference>
<proteinExistence type="predicted"/>
<evidence type="ECO:0000259" key="1">
    <source>
        <dbReference type="PROSITE" id="PS50835"/>
    </source>
</evidence>
<dbReference type="SMART" id="SM00406">
    <property type="entry name" value="IGv"/>
    <property type="match status" value="2"/>
</dbReference>
<evidence type="ECO:0000313" key="3">
    <source>
        <dbReference type="Proteomes" id="UP000018468"/>
    </source>
</evidence>
<name>W5LVG1_LEPOC</name>
<reference evidence="2" key="3">
    <citation type="submission" date="2025-09" db="UniProtKB">
        <authorList>
            <consortium name="Ensembl"/>
        </authorList>
    </citation>
    <scope>IDENTIFICATION</scope>
</reference>